<dbReference type="AlphaFoldDB" id="A0A2U1T6J9"/>
<dbReference type="InterPro" id="IPR003833">
    <property type="entry name" value="CT_C_D"/>
</dbReference>
<dbReference type="PANTHER" id="PTHR43309">
    <property type="entry name" value="5-OXOPROLINASE SUBUNIT C"/>
    <property type="match status" value="1"/>
</dbReference>
<evidence type="ECO:0000259" key="5">
    <source>
        <dbReference type="SMART" id="SM00797"/>
    </source>
</evidence>
<dbReference type="GO" id="GO:0016787">
    <property type="term" value="F:hydrolase activity"/>
    <property type="evidence" value="ECO:0007669"/>
    <property type="project" value="UniProtKB-KW"/>
</dbReference>
<dbReference type="Pfam" id="PF02626">
    <property type="entry name" value="CT_A_B"/>
    <property type="match status" value="1"/>
</dbReference>
<dbReference type="SMART" id="SM00796">
    <property type="entry name" value="AHS1"/>
    <property type="match status" value="1"/>
</dbReference>
<comment type="caution">
    <text evidence="6">The sequence shown here is derived from an EMBL/GenBank/DDBJ whole genome shotgun (WGS) entry which is preliminary data.</text>
</comment>
<name>A0A2U1T6J9_9CORY</name>
<evidence type="ECO:0000259" key="4">
    <source>
        <dbReference type="SMART" id="SM00796"/>
    </source>
</evidence>
<gene>
    <name evidence="6" type="ORF">DF222_05855</name>
</gene>
<keyword evidence="3" id="KW-0067">ATP-binding</keyword>
<proteinExistence type="predicted"/>
<dbReference type="KEGG" id="cyz:C3B44_07330"/>
<evidence type="ECO:0000256" key="1">
    <source>
        <dbReference type="ARBA" id="ARBA00022741"/>
    </source>
</evidence>
<dbReference type="InterPro" id="IPR029000">
    <property type="entry name" value="Cyclophilin-like_dom_sf"/>
</dbReference>
<dbReference type="InterPro" id="IPR052708">
    <property type="entry name" value="PxpC"/>
</dbReference>
<dbReference type="PANTHER" id="PTHR43309:SF3">
    <property type="entry name" value="5-OXOPROLINASE SUBUNIT C"/>
    <property type="match status" value="1"/>
</dbReference>
<organism evidence="6 7">
    <name type="scientific">Corynebacterium yudongzhengii</name>
    <dbReference type="NCBI Taxonomy" id="2080740"/>
    <lineage>
        <taxon>Bacteria</taxon>
        <taxon>Bacillati</taxon>
        <taxon>Actinomycetota</taxon>
        <taxon>Actinomycetes</taxon>
        <taxon>Mycobacteriales</taxon>
        <taxon>Corynebacteriaceae</taxon>
        <taxon>Corynebacterium</taxon>
    </lineage>
</organism>
<dbReference type="RefSeq" id="WP_108431804.1">
    <property type="nucleotide sequence ID" value="NZ_CP026947.1"/>
</dbReference>
<evidence type="ECO:0000256" key="3">
    <source>
        <dbReference type="ARBA" id="ARBA00022840"/>
    </source>
</evidence>
<feature type="domain" description="Carboxyltransferase" evidence="5">
    <location>
        <begin position="248"/>
        <end position="516"/>
    </location>
</feature>
<sequence>MSVKNLKRVGSRAVMVDLPDLSTVMNYHAALTTAPLDGQVDAIAAARTVLVTFDSPRSAARGAQALETFSPDATEKTTPREITIDVVYDGEDLEEVAEHLNMTVDELIEWHTSIEFTGAFGGFAPGFTYCVAADEHNAKDVPRRSSPRTAVRAGAVGLAGEFSAVYPRTSPGGWQLIGTTATPMWDAENTPPAAIAPGDIVRYRQVTEHPPQLPAEKPAPTQEQGAFELTDTGLLTLIEDLGRAGNGNLGVTTSGAADRAAHRAANEAVGNSSKAATLENIGGLILTARTEIAVAVTGAGEVDVDKRPVTKGHPLVLPVGATLTIAPGEGLRSYVAVRGGIAAAGELGSRSADVLSGLGPKPLRPGATLGLADQAKHPGLPVPNPQRDEKVLRCVAGPRDEWIAGGTDALTSREWQVSEASNRVGLRLQAADGTTLTRACDGELASEGIVGGAIQVPTNGEPVVFLRDHAVTGGYPVVATVVAEDLDIAAQLAPGDTVSFTIVDPDTLTETTSPKEH</sequence>
<reference evidence="7" key="1">
    <citation type="submission" date="2018-04" db="EMBL/GenBank/DDBJ databases">
        <authorList>
            <person name="Liu S."/>
            <person name="Wang Z."/>
            <person name="Li J."/>
        </authorList>
    </citation>
    <scope>NUCLEOTIDE SEQUENCE [LARGE SCALE GENOMIC DNA]</scope>
    <source>
        <strain evidence="7">2189</strain>
    </source>
</reference>
<keyword evidence="2 6" id="KW-0378">Hydrolase</keyword>
<feature type="domain" description="Carboxyltransferase" evidence="4">
    <location>
        <begin position="4"/>
        <end position="195"/>
    </location>
</feature>
<evidence type="ECO:0000313" key="7">
    <source>
        <dbReference type="Proteomes" id="UP000244989"/>
    </source>
</evidence>
<protein>
    <submittedName>
        <fullName evidence="6">Allophanate hydrolase</fullName>
    </submittedName>
</protein>
<dbReference type="EMBL" id="QEEZ01000009">
    <property type="protein sequence ID" value="PWC01640.1"/>
    <property type="molecule type" value="Genomic_DNA"/>
</dbReference>
<accession>A0A2U1T6J9</accession>
<dbReference type="Gene3D" id="2.40.100.10">
    <property type="entry name" value="Cyclophilin-like"/>
    <property type="match status" value="2"/>
</dbReference>
<dbReference type="OrthoDB" id="9768696at2"/>
<dbReference type="InterPro" id="IPR003778">
    <property type="entry name" value="CT_A_B"/>
</dbReference>
<dbReference type="SUPFAM" id="SSF50891">
    <property type="entry name" value="Cyclophilin-like"/>
    <property type="match status" value="2"/>
</dbReference>
<evidence type="ECO:0000256" key="2">
    <source>
        <dbReference type="ARBA" id="ARBA00022801"/>
    </source>
</evidence>
<keyword evidence="1" id="KW-0547">Nucleotide-binding</keyword>
<dbReference type="SMART" id="SM00797">
    <property type="entry name" value="AHS2"/>
    <property type="match status" value="1"/>
</dbReference>
<dbReference type="Gene3D" id="3.30.1360.40">
    <property type="match status" value="1"/>
</dbReference>
<keyword evidence="7" id="KW-1185">Reference proteome</keyword>
<dbReference type="SUPFAM" id="SSF160467">
    <property type="entry name" value="PH0987 N-terminal domain-like"/>
    <property type="match status" value="1"/>
</dbReference>
<dbReference type="Pfam" id="PF02682">
    <property type="entry name" value="CT_C_D"/>
    <property type="match status" value="1"/>
</dbReference>
<dbReference type="Proteomes" id="UP000244989">
    <property type="component" value="Unassembled WGS sequence"/>
</dbReference>
<evidence type="ECO:0000313" key="6">
    <source>
        <dbReference type="EMBL" id="PWC01640.1"/>
    </source>
</evidence>
<dbReference type="GO" id="GO:0005524">
    <property type="term" value="F:ATP binding"/>
    <property type="evidence" value="ECO:0007669"/>
    <property type="project" value="UniProtKB-KW"/>
</dbReference>